<dbReference type="Gene3D" id="2.60.40.420">
    <property type="entry name" value="Cupredoxins - blue copper proteins"/>
    <property type="match status" value="1"/>
</dbReference>
<feature type="compositionally biased region" description="Low complexity" evidence="1">
    <location>
        <begin position="94"/>
        <end position="108"/>
    </location>
</feature>
<dbReference type="Proteomes" id="UP000180175">
    <property type="component" value="Chromosome"/>
</dbReference>
<proteinExistence type="predicted"/>
<dbReference type="InterPro" id="IPR008972">
    <property type="entry name" value="Cupredoxin"/>
</dbReference>
<reference evidence="4 5" key="3">
    <citation type="journal article" date="2019" name="Int. J. Syst. Evol. Microbiol.">
        <title>Anaerobacillus isosaccharinicus sp. nov., an alkaliphilic bacterium which degrades isosaccharinic acid.</title>
        <authorList>
            <person name="Bassil N.M."/>
            <person name="Lloyd J.R."/>
        </authorList>
    </citation>
    <scope>NUCLEOTIDE SEQUENCE [LARGE SCALE GENOMIC DNA]</scope>
    <source>
        <strain evidence="4 5">NB2006</strain>
    </source>
</reference>
<evidence type="ECO:0000256" key="1">
    <source>
        <dbReference type="SAM" id="MobiDB-lite"/>
    </source>
</evidence>
<reference evidence="4 5" key="2">
    <citation type="journal article" date="2017" name="Genome Announc.">
        <title>Draft Genome Sequences of Four Alkaliphilic Bacteria Belonging to the Anaerobacillus Genus.</title>
        <authorList>
            <person name="Bassil N.M."/>
            <person name="Lloyd J.R."/>
        </authorList>
    </citation>
    <scope>NUCLEOTIDE SEQUENCE [LARGE SCALE GENOMIC DNA]</scope>
    <source>
        <strain evidence="4 5">NB2006</strain>
    </source>
</reference>
<dbReference type="GO" id="GO:0005507">
    <property type="term" value="F:copper ion binding"/>
    <property type="evidence" value="ECO:0007669"/>
    <property type="project" value="InterPro"/>
</dbReference>
<protein>
    <submittedName>
        <fullName evidence="4">Multicopper oxidase domain-containing protein</fullName>
    </submittedName>
</protein>
<name>A0A1S2LHP6_9BACI</name>
<reference evidence="4" key="4">
    <citation type="submission" date="2020-10" db="EMBL/GenBank/DDBJ databases">
        <authorList>
            <person name="Bassil N.M."/>
            <person name="Lloyd J.R."/>
        </authorList>
    </citation>
    <scope>NUCLEOTIDE SEQUENCE</scope>
    <source>
        <strain evidence="4">NB2006</strain>
    </source>
</reference>
<feature type="region of interest" description="Disordered" evidence="1">
    <location>
        <begin position="88"/>
        <end position="108"/>
    </location>
</feature>
<dbReference type="EMBL" id="LQXD01000130">
    <property type="protein sequence ID" value="OIJ12042.1"/>
    <property type="molecule type" value="Genomic_DNA"/>
</dbReference>
<feature type="domain" description="Plastocyanin-like" evidence="2">
    <location>
        <begin position="11"/>
        <end position="57"/>
    </location>
</feature>
<evidence type="ECO:0000313" key="4">
    <source>
        <dbReference type="EMBL" id="QOY36897.1"/>
    </source>
</evidence>
<accession>A0A1S2LHP6</accession>
<dbReference type="OrthoDB" id="9757546at2"/>
<dbReference type="AlphaFoldDB" id="A0A1S2LHP6"/>
<evidence type="ECO:0000313" key="3">
    <source>
        <dbReference type="EMBL" id="OIJ12042.1"/>
    </source>
</evidence>
<dbReference type="EMBL" id="CP063356">
    <property type="protein sequence ID" value="QOY36897.1"/>
    <property type="molecule type" value="Genomic_DNA"/>
</dbReference>
<keyword evidence="5" id="KW-1185">Reference proteome</keyword>
<dbReference type="Pfam" id="PF07732">
    <property type="entry name" value="Cu-oxidase_3"/>
    <property type="match status" value="1"/>
</dbReference>
<evidence type="ECO:0000259" key="2">
    <source>
        <dbReference type="Pfam" id="PF07732"/>
    </source>
</evidence>
<dbReference type="KEGG" id="aia:AWH56_004400"/>
<gene>
    <name evidence="4" type="ORF">AWH56_004400</name>
    <name evidence="3" type="ORF">AWH56_14810</name>
</gene>
<dbReference type="RefSeq" id="WP_071317820.1">
    <property type="nucleotide sequence ID" value="NZ_CP063356.2"/>
</dbReference>
<sequence length="108" mass="12076">MKWMGFQVLHKALSNQGEEFIYSFKATIPGTYWYHSHENSAEQLFKGMYGAIVMEDSDADHDYKIGQVVFINEWSAIIEEMYNEGDKNAGHGAGHAAHGNNNGLGSSF</sequence>
<dbReference type="SUPFAM" id="SSF49503">
    <property type="entry name" value="Cupredoxins"/>
    <property type="match status" value="1"/>
</dbReference>
<evidence type="ECO:0000313" key="5">
    <source>
        <dbReference type="Proteomes" id="UP000180175"/>
    </source>
</evidence>
<dbReference type="InterPro" id="IPR011707">
    <property type="entry name" value="Cu-oxidase-like_N"/>
</dbReference>
<reference evidence="3 5" key="1">
    <citation type="submission" date="2016-10" db="EMBL/GenBank/DDBJ databases">
        <title>Draft genome sequences of four alkaliphilic bacteria belonging to the Anaerobacillus genus.</title>
        <authorList>
            <person name="Bassil N.M."/>
            <person name="Lloyd J.R."/>
        </authorList>
    </citation>
    <scope>NUCLEOTIDE SEQUENCE [LARGE SCALE GENOMIC DNA]</scope>
    <source>
        <strain evidence="3 5">NB2006</strain>
    </source>
</reference>
<organism evidence="3 5">
    <name type="scientific">Anaerobacillus isosaccharinicus</name>
    <dbReference type="NCBI Taxonomy" id="1532552"/>
    <lineage>
        <taxon>Bacteria</taxon>
        <taxon>Bacillati</taxon>
        <taxon>Bacillota</taxon>
        <taxon>Bacilli</taxon>
        <taxon>Bacillales</taxon>
        <taxon>Bacillaceae</taxon>
        <taxon>Anaerobacillus</taxon>
    </lineage>
</organism>